<gene>
    <name evidence="1" type="ORF">TSAR_016139</name>
</gene>
<comment type="caution">
    <text evidence="1">The sequence shown here is derived from an EMBL/GenBank/DDBJ whole genome shotgun (WGS) entry which is preliminary data.</text>
</comment>
<proteinExistence type="predicted"/>
<keyword evidence="2" id="KW-1185">Reference proteome</keyword>
<reference evidence="1 2" key="1">
    <citation type="journal article" date="2017" name="Curr. Biol.">
        <title>The Evolution of Venom by Co-option of Single-Copy Genes.</title>
        <authorList>
            <person name="Martinson E.O."/>
            <person name="Mrinalini"/>
            <person name="Kelkar Y.D."/>
            <person name="Chang C.H."/>
            <person name="Werren J.H."/>
        </authorList>
    </citation>
    <scope>NUCLEOTIDE SEQUENCE [LARGE SCALE GENOMIC DNA]</scope>
    <source>
        <strain evidence="1 2">Alberta</strain>
        <tissue evidence="1">Whole body</tissue>
    </source>
</reference>
<dbReference type="AlphaFoldDB" id="A0A232FHZ6"/>
<evidence type="ECO:0000313" key="1">
    <source>
        <dbReference type="EMBL" id="OXU30140.1"/>
    </source>
</evidence>
<accession>A0A232FHZ6</accession>
<sequence length="44" mass="4797">MPPAVLCPNMADTRPKKAGTAHWYMLIGNCTDASLSLPDDSLRH</sequence>
<dbReference type="Proteomes" id="UP000215335">
    <property type="component" value="Unassembled WGS sequence"/>
</dbReference>
<name>A0A232FHZ6_9HYME</name>
<dbReference type="EMBL" id="NNAY01000190">
    <property type="protein sequence ID" value="OXU30140.1"/>
    <property type="molecule type" value="Genomic_DNA"/>
</dbReference>
<evidence type="ECO:0000313" key="2">
    <source>
        <dbReference type="Proteomes" id="UP000215335"/>
    </source>
</evidence>
<organism evidence="1 2">
    <name type="scientific">Trichomalopsis sarcophagae</name>
    <dbReference type="NCBI Taxonomy" id="543379"/>
    <lineage>
        <taxon>Eukaryota</taxon>
        <taxon>Metazoa</taxon>
        <taxon>Ecdysozoa</taxon>
        <taxon>Arthropoda</taxon>
        <taxon>Hexapoda</taxon>
        <taxon>Insecta</taxon>
        <taxon>Pterygota</taxon>
        <taxon>Neoptera</taxon>
        <taxon>Endopterygota</taxon>
        <taxon>Hymenoptera</taxon>
        <taxon>Apocrita</taxon>
        <taxon>Proctotrupomorpha</taxon>
        <taxon>Chalcidoidea</taxon>
        <taxon>Pteromalidae</taxon>
        <taxon>Pteromalinae</taxon>
        <taxon>Trichomalopsis</taxon>
    </lineage>
</organism>
<protein>
    <submittedName>
        <fullName evidence="1">Uncharacterized protein</fullName>
    </submittedName>
</protein>